<gene>
    <name evidence="2" type="ORF">Q9L42_013980</name>
</gene>
<feature type="transmembrane region" description="Helical" evidence="1">
    <location>
        <begin position="56"/>
        <end position="74"/>
    </location>
</feature>
<feature type="transmembrane region" description="Helical" evidence="1">
    <location>
        <begin position="80"/>
        <end position="98"/>
    </location>
</feature>
<evidence type="ECO:0000256" key="1">
    <source>
        <dbReference type="SAM" id="Phobius"/>
    </source>
</evidence>
<dbReference type="KEGG" id="mech:Q9L42_013980"/>
<accession>A0AAU7NR62</accession>
<dbReference type="RefSeq" id="WP_305907789.1">
    <property type="nucleotide sequence ID" value="NZ_CP157743.1"/>
</dbReference>
<dbReference type="EMBL" id="CP157743">
    <property type="protein sequence ID" value="XBS19463.1"/>
    <property type="molecule type" value="Genomic_DNA"/>
</dbReference>
<protein>
    <submittedName>
        <fullName evidence="2">Uncharacterized protein</fullName>
    </submittedName>
</protein>
<keyword evidence="3" id="KW-1185">Reference proteome</keyword>
<name>A0AAU7NR62_9GAMM</name>
<evidence type="ECO:0000313" key="3">
    <source>
        <dbReference type="Proteomes" id="UP001225378"/>
    </source>
</evidence>
<keyword evidence="1" id="KW-0812">Transmembrane</keyword>
<sequence length="100" mass="10951">MKAVGLLLLALWLITDALLKLTHWHFAYQIPLLAALALITGAILLLSVIKSRFGDIGLLLLAIWLILSSCIQLFHVSFPYSGLTLAILAIVSGVFLILRK</sequence>
<dbReference type="Proteomes" id="UP001225378">
    <property type="component" value="Chromosome"/>
</dbReference>
<proteinExistence type="predicted"/>
<keyword evidence="1" id="KW-0472">Membrane</keyword>
<keyword evidence="1" id="KW-1133">Transmembrane helix</keyword>
<reference evidence="2 3" key="1">
    <citation type="journal article" date="2024" name="Microbiology">
        <title>Methylomarinum rosea sp. nov., a novel halophilic methanotrophic bacterium from the hypersaline Lake Elton.</title>
        <authorList>
            <person name="Suleimanov R.Z."/>
            <person name="Oshkin I.Y."/>
            <person name="Danilova O.V."/>
            <person name="Suzina N.E."/>
            <person name="Dedysh S.N."/>
        </authorList>
    </citation>
    <scope>NUCLEOTIDE SEQUENCE [LARGE SCALE GENOMIC DNA]</scope>
    <source>
        <strain evidence="2 3">Ch1-1</strain>
    </source>
</reference>
<dbReference type="AlphaFoldDB" id="A0AAU7NR62"/>
<feature type="transmembrane region" description="Helical" evidence="1">
    <location>
        <begin position="29"/>
        <end position="49"/>
    </location>
</feature>
<evidence type="ECO:0000313" key="2">
    <source>
        <dbReference type="EMBL" id="XBS19463.1"/>
    </source>
</evidence>
<organism evidence="2 3">
    <name type="scientific">Methylomarinum roseum</name>
    <dbReference type="NCBI Taxonomy" id="3067653"/>
    <lineage>
        <taxon>Bacteria</taxon>
        <taxon>Pseudomonadati</taxon>
        <taxon>Pseudomonadota</taxon>
        <taxon>Gammaproteobacteria</taxon>
        <taxon>Methylococcales</taxon>
        <taxon>Methylococcaceae</taxon>
        <taxon>Methylomarinum</taxon>
    </lineage>
</organism>